<comment type="caution">
    <text evidence="3">The sequence shown here is derived from an EMBL/GenBank/DDBJ whole genome shotgun (WGS) entry which is preliminary data.</text>
</comment>
<feature type="domain" description="Glycosyl transferase family 1" evidence="2">
    <location>
        <begin position="195"/>
        <end position="350"/>
    </location>
</feature>
<dbReference type="Proteomes" id="UP000451233">
    <property type="component" value="Unassembled WGS sequence"/>
</dbReference>
<dbReference type="GO" id="GO:0016757">
    <property type="term" value="F:glycosyltransferase activity"/>
    <property type="evidence" value="ECO:0007669"/>
    <property type="project" value="InterPro"/>
</dbReference>
<dbReference type="PANTHER" id="PTHR46401:SF2">
    <property type="entry name" value="GLYCOSYLTRANSFERASE WBBK-RELATED"/>
    <property type="match status" value="1"/>
</dbReference>
<name>A0A7K1Y0Y7_9SPHI</name>
<dbReference type="RefSeq" id="WP_160907675.1">
    <property type="nucleotide sequence ID" value="NZ_WVHS01000003.1"/>
</dbReference>
<dbReference type="GO" id="GO:0009103">
    <property type="term" value="P:lipopolysaccharide biosynthetic process"/>
    <property type="evidence" value="ECO:0007669"/>
    <property type="project" value="TreeGrafter"/>
</dbReference>
<dbReference type="EMBL" id="WVHS01000003">
    <property type="protein sequence ID" value="MXV16699.1"/>
    <property type="molecule type" value="Genomic_DNA"/>
</dbReference>
<reference evidence="3 4" key="1">
    <citation type="submission" date="2019-11" db="EMBL/GenBank/DDBJ databases">
        <title>Pedobacter sp. HMF7056 Genome sequencing and assembly.</title>
        <authorList>
            <person name="Kang H."/>
            <person name="Kim H."/>
            <person name="Joh K."/>
        </authorList>
    </citation>
    <scope>NUCLEOTIDE SEQUENCE [LARGE SCALE GENOMIC DNA]</scope>
    <source>
        <strain evidence="3 4">HMF7056</strain>
    </source>
</reference>
<dbReference type="Pfam" id="PF00534">
    <property type="entry name" value="Glycos_transf_1"/>
    <property type="match status" value="1"/>
</dbReference>
<evidence type="ECO:0000259" key="2">
    <source>
        <dbReference type="Pfam" id="PF00534"/>
    </source>
</evidence>
<evidence type="ECO:0000256" key="1">
    <source>
        <dbReference type="ARBA" id="ARBA00022679"/>
    </source>
</evidence>
<evidence type="ECO:0000313" key="3">
    <source>
        <dbReference type="EMBL" id="MXV16699.1"/>
    </source>
</evidence>
<dbReference type="PANTHER" id="PTHR46401">
    <property type="entry name" value="GLYCOSYLTRANSFERASE WBBK-RELATED"/>
    <property type="match status" value="1"/>
</dbReference>
<evidence type="ECO:0000313" key="4">
    <source>
        <dbReference type="Proteomes" id="UP000451233"/>
    </source>
</evidence>
<gene>
    <name evidence="3" type="ORF">GS398_15465</name>
</gene>
<dbReference type="CDD" id="cd03809">
    <property type="entry name" value="GT4_MtfB-like"/>
    <property type="match status" value="1"/>
</dbReference>
<dbReference type="InterPro" id="IPR001296">
    <property type="entry name" value="Glyco_trans_1"/>
</dbReference>
<accession>A0A7K1Y0Y7</accession>
<protein>
    <submittedName>
        <fullName evidence="3">Glycosyltransferase</fullName>
    </submittedName>
</protein>
<keyword evidence="1 3" id="KW-0808">Transferase</keyword>
<dbReference type="AlphaFoldDB" id="A0A7K1Y0Y7"/>
<dbReference type="SUPFAM" id="SSF53756">
    <property type="entry name" value="UDP-Glycosyltransferase/glycogen phosphorylase"/>
    <property type="match status" value="1"/>
</dbReference>
<sequence>MNTTSFPVTGKTKTKVFINGRFLNHAITGVQRSAYELVKALDSLIDQGIISNNDFSFILIYPGIIVSPISLKHIIVQKKGWLKGNLWEQLELPLYTAGKLLVSLCSASPLLKRKQIVLIHDASCLVNPGFFSFGFRAWYNVMIPVLGKISRQIVTVSEFSKSELTRYAGIRKQKIQVIYNSAEHILRFGDVSDKFREKIAALKPYCLAVSNLGANKNFAGLNKAIGKIDALDFHMLIAGGALGGLKASATDHSHVTYLGYMSDAEIKHLYANASLFIFPSFYEGFGIPPLEAMIMGCPVIASATSSMPEILGDNCEYIDPANPADMAEKIFTTMHDAAKRAQLKSKGYQRAALFNWEKSAARLYELIRKCDD</sequence>
<dbReference type="Gene3D" id="3.40.50.2000">
    <property type="entry name" value="Glycogen Phosphorylase B"/>
    <property type="match status" value="2"/>
</dbReference>
<keyword evidence="4" id="KW-1185">Reference proteome</keyword>
<organism evidence="3 4">
    <name type="scientific">Hufsiella ginkgonis</name>
    <dbReference type="NCBI Taxonomy" id="2695274"/>
    <lineage>
        <taxon>Bacteria</taxon>
        <taxon>Pseudomonadati</taxon>
        <taxon>Bacteroidota</taxon>
        <taxon>Sphingobacteriia</taxon>
        <taxon>Sphingobacteriales</taxon>
        <taxon>Sphingobacteriaceae</taxon>
        <taxon>Hufsiella</taxon>
    </lineage>
</organism>
<proteinExistence type="predicted"/>